<dbReference type="PANTHER" id="PTHR22883">
    <property type="entry name" value="ZINC FINGER DHHC DOMAIN CONTAINING PROTEIN"/>
    <property type="match status" value="1"/>
</dbReference>
<dbReference type="EMBL" id="CP056069">
    <property type="protein sequence ID" value="UKK00241.2"/>
    <property type="molecule type" value="Genomic_DNA"/>
</dbReference>
<dbReference type="AlphaFoldDB" id="A0A976M995"/>
<evidence type="ECO:0000256" key="2">
    <source>
        <dbReference type="ARBA" id="ARBA00022679"/>
    </source>
</evidence>
<evidence type="ECO:0000313" key="10">
    <source>
        <dbReference type="Proteomes" id="UP000244811"/>
    </source>
</evidence>
<gene>
    <name evidence="9" type="ORF">MACK_000311</name>
</gene>
<evidence type="ECO:0000256" key="1">
    <source>
        <dbReference type="ARBA" id="ARBA00004141"/>
    </source>
</evidence>
<comment type="domain">
    <text evidence="7">The DHHC domain is required for palmitoyltransferase activity.</text>
</comment>
<evidence type="ECO:0000256" key="3">
    <source>
        <dbReference type="ARBA" id="ARBA00022692"/>
    </source>
</evidence>
<evidence type="ECO:0000256" key="4">
    <source>
        <dbReference type="ARBA" id="ARBA00022989"/>
    </source>
</evidence>
<feature type="transmembrane region" description="Helical" evidence="7">
    <location>
        <begin position="44"/>
        <end position="62"/>
    </location>
</feature>
<comment type="similarity">
    <text evidence="7">Belongs to the DHHC palmitoyltransferase family.</text>
</comment>
<comment type="subcellular location">
    <subcellularLocation>
        <location evidence="1">Membrane</location>
        <topology evidence="1">Multi-pass membrane protein</topology>
    </subcellularLocation>
</comment>
<dbReference type="GO" id="GO:0006612">
    <property type="term" value="P:protein targeting to membrane"/>
    <property type="evidence" value="ECO:0007669"/>
    <property type="project" value="TreeGrafter"/>
</dbReference>
<dbReference type="InterPro" id="IPR039859">
    <property type="entry name" value="PFA4/ZDH16/20/ERF2-like"/>
</dbReference>
<keyword evidence="6 7" id="KW-0012">Acyltransferase</keyword>
<feature type="transmembrane region" description="Helical" evidence="7">
    <location>
        <begin position="171"/>
        <end position="194"/>
    </location>
</feature>
<dbReference type="EC" id="2.3.1.225" evidence="7"/>
<feature type="transmembrane region" description="Helical" evidence="7">
    <location>
        <begin position="218"/>
        <end position="240"/>
    </location>
</feature>
<evidence type="ECO:0000256" key="5">
    <source>
        <dbReference type="ARBA" id="ARBA00023136"/>
    </source>
</evidence>
<reference evidence="9" key="1">
    <citation type="submission" date="2022-07" db="EMBL/GenBank/DDBJ databases">
        <title>Evaluation of T. orientalis genome assembly methods using nanopore sequencing and analysis of variation between genomes.</title>
        <authorList>
            <person name="Yam J."/>
            <person name="Micallef M.L."/>
            <person name="Liu M."/>
            <person name="Djordjevic S.P."/>
            <person name="Bogema D.R."/>
            <person name="Jenkins C."/>
        </authorList>
    </citation>
    <scope>NUCLEOTIDE SEQUENCE</scope>
    <source>
        <strain evidence="9">Goon Nure</strain>
    </source>
</reference>
<evidence type="ECO:0000313" key="9">
    <source>
        <dbReference type="EMBL" id="UKK00241.2"/>
    </source>
</evidence>
<evidence type="ECO:0000256" key="7">
    <source>
        <dbReference type="RuleBase" id="RU079119"/>
    </source>
</evidence>
<sequence>MDLKERDSLELDDEIGLNYDYHPIGTSRNEESVVKFPRGPDKNSLIATILISSFQYLIFNILELRFSNARRHVLVSSILFFIKIHLIRRINKADPGTVTPDLHINDYLKEALPARMAMINGYNVLQKWCCSCRIYKEPRTKHCYTCKRCVNRFDHHCPWLSNCIGYNNYKLFLFFVTCEMLVQHCFVFGLIAVIDDLYVDKFNIFNIAAYMYILDKHFFVFMFFIVTLASALFFTIYNVFNKYLMLTNQTTYEYLNKLHTVNPYNSGLLKNLMEFIKLPTNFWK</sequence>
<feature type="domain" description="Palmitoyltransferase DHHC" evidence="8">
    <location>
        <begin position="126"/>
        <end position="257"/>
    </location>
</feature>
<protein>
    <recommendedName>
        <fullName evidence="7">Palmitoyltransferase</fullName>
        <ecNumber evidence="7">2.3.1.225</ecNumber>
    </recommendedName>
</protein>
<dbReference type="GO" id="GO:0005794">
    <property type="term" value="C:Golgi apparatus"/>
    <property type="evidence" value="ECO:0007669"/>
    <property type="project" value="TreeGrafter"/>
</dbReference>
<proteinExistence type="inferred from homology"/>
<keyword evidence="3 7" id="KW-0812">Transmembrane</keyword>
<evidence type="ECO:0000256" key="6">
    <source>
        <dbReference type="ARBA" id="ARBA00023315"/>
    </source>
</evidence>
<dbReference type="GO" id="GO:0019706">
    <property type="term" value="F:protein-cysteine S-palmitoyltransferase activity"/>
    <property type="evidence" value="ECO:0007669"/>
    <property type="project" value="UniProtKB-EC"/>
</dbReference>
<keyword evidence="5 7" id="KW-0472">Membrane</keyword>
<organism evidence="9 10">
    <name type="scientific">Theileria orientalis</name>
    <dbReference type="NCBI Taxonomy" id="68886"/>
    <lineage>
        <taxon>Eukaryota</taxon>
        <taxon>Sar</taxon>
        <taxon>Alveolata</taxon>
        <taxon>Apicomplexa</taxon>
        <taxon>Aconoidasida</taxon>
        <taxon>Piroplasmida</taxon>
        <taxon>Theileriidae</taxon>
        <taxon>Theileria</taxon>
    </lineage>
</organism>
<evidence type="ECO:0000259" key="8">
    <source>
        <dbReference type="Pfam" id="PF01529"/>
    </source>
</evidence>
<dbReference type="InterPro" id="IPR001594">
    <property type="entry name" value="Palmitoyltrfase_DHHC"/>
</dbReference>
<keyword evidence="4 7" id="KW-1133">Transmembrane helix</keyword>
<accession>A0A976M995</accession>
<keyword evidence="2 7" id="KW-0808">Transferase</keyword>
<dbReference type="GO" id="GO:0016020">
    <property type="term" value="C:membrane"/>
    <property type="evidence" value="ECO:0007669"/>
    <property type="project" value="UniProtKB-SubCell"/>
</dbReference>
<dbReference type="Pfam" id="PF01529">
    <property type="entry name" value="DHHC"/>
    <property type="match status" value="1"/>
</dbReference>
<dbReference type="Proteomes" id="UP000244811">
    <property type="component" value="Chromosome 1"/>
</dbReference>
<dbReference type="GO" id="GO:0005783">
    <property type="term" value="C:endoplasmic reticulum"/>
    <property type="evidence" value="ECO:0007669"/>
    <property type="project" value="TreeGrafter"/>
</dbReference>
<name>A0A976M995_THEOR</name>
<comment type="catalytic activity">
    <reaction evidence="7">
        <text>L-cysteinyl-[protein] + hexadecanoyl-CoA = S-hexadecanoyl-L-cysteinyl-[protein] + CoA</text>
        <dbReference type="Rhea" id="RHEA:36683"/>
        <dbReference type="Rhea" id="RHEA-COMP:10131"/>
        <dbReference type="Rhea" id="RHEA-COMP:11032"/>
        <dbReference type="ChEBI" id="CHEBI:29950"/>
        <dbReference type="ChEBI" id="CHEBI:57287"/>
        <dbReference type="ChEBI" id="CHEBI:57379"/>
        <dbReference type="ChEBI" id="CHEBI:74151"/>
        <dbReference type="EC" id="2.3.1.225"/>
    </reaction>
</comment>
<dbReference type="PROSITE" id="PS50216">
    <property type="entry name" value="DHHC"/>
    <property type="match status" value="1"/>
</dbReference>